<proteinExistence type="predicted"/>
<dbReference type="SUPFAM" id="SSF52540">
    <property type="entry name" value="P-loop containing nucleoside triphosphate hydrolases"/>
    <property type="match status" value="1"/>
</dbReference>
<dbReference type="PROSITE" id="PS51192">
    <property type="entry name" value="HELICASE_ATP_BIND_1"/>
    <property type="match status" value="1"/>
</dbReference>
<name>A0AAD5R1P1_PARTN</name>
<feature type="domain" description="Helicase ATP-binding" evidence="1">
    <location>
        <begin position="1"/>
        <end position="45"/>
    </location>
</feature>
<dbReference type="AlphaFoldDB" id="A0AAD5R1P1"/>
<gene>
    <name evidence="2" type="ORF">KIN20_029037</name>
</gene>
<dbReference type="InterPro" id="IPR014001">
    <property type="entry name" value="Helicase_ATP-bd"/>
</dbReference>
<keyword evidence="3" id="KW-1185">Reference proteome</keyword>
<dbReference type="Gene3D" id="3.40.50.300">
    <property type="entry name" value="P-loop containing nucleotide triphosphate hydrolases"/>
    <property type="match status" value="1"/>
</dbReference>
<comment type="caution">
    <text evidence="2">The sequence shown here is derived from an EMBL/GenBank/DDBJ whole genome shotgun (WGS) entry which is preliminary data.</text>
</comment>
<sequence length="66" mass="7434">MGFSQQINAIVANLPSDRQTLLFSATQTRNVKDLSRVCTKDPVFVSAHERCPHATPDRFKAIIYDL</sequence>
<dbReference type="InterPro" id="IPR027417">
    <property type="entry name" value="P-loop_NTPase"/>
</dbReference>
<dbReference type="Proteomes" id="UP001196413">
    <property type="component" value="Unassembled WGS sequence"/>
</dbReference>
<organism evidence="2 3">
    <name type="scientific">Parelaphostrongylus tenuis</name>
    <name type="common">Meningeal worm</name>
    <dbReference type="NCBI Taxonomy" id="148309"/>
    <lineage>
        <taxon>Eukaryota</taxon>
        <taxon>Metazoa</taxon>
        <taxon>Ecdysozoa</taxon>
        <taxon>Nematoda</taxon>
        <taxon>Chromadorea</taxon>
        <taxon>Rhabditida</taxon>
        <taxon>Rhabditina</taxon>
        <taxon>Rhabditomorpha</taxon>
        <taxon>Strongyloidea</taxon>
        <taxon>Metastrongylidae</taxon>
        <taxon>Parelaphostrongylus</taxon>
    </lineage>
</organism>
<evidence type="ECO:0000313" key="2">
    <source>
        <dbReference type="EMBL" id="KAJ1367993.1"/>
    </source>
</evidence>
<accession>A0AAD5R1P1</accession>
<protein>
    <recommendedName>
        <fullName evidence="1">Helicase ATP-binding domain-containing protein</fullName>
    </recommendedName>
</protein>
<evidence type="ECO:0000313" key="3">
    <source>
        <dbReference type="Proteomes" id="UP001196413"/>
    </source>
</evidence>
<reference evidence="2" key="1">
    <citation type="submission" date="2021-06" db="EMBL/GenBank/DDBJ databases">
        <title>Parelaphostrongylus tenuis whole genome reference sequence.</title>
        <authorList>
            <person name="Garwood T.J."/>
            <person name="Larsen P.A."/>
            <person name="Fountain-Jones N.M."/>
            <person name="Garbe J.R."/>
            <person name="Macchietto M.G."/>
            <person name="Kania S.A."/>
            <person name="Gerhold R.W."/>
            <person name="Richards J.E."/>
            <person name="Wolf T.M."/>
        </authorList>
    </citation>
    <scope>NUCLEOTIDE SEQUENCE</scope>
    <source>
        <strain evidence="2">MNPRO001-30</strain>
        <tissue evidence="2">Meninges</tissue>
    </source>
</reference>
<dbReference type="EMBL" id="JAHQIW010006061">
    <property type="protein sequence ID" value="KAJ1367993.1"/>
    <property type="molecule type" value="Genomic_DNA"/>
</dbReference>
<evidence type="ECO:0000259" key="1">
    <source>
        <dbReference type="PROSITE" id="PS51192"/>
    </source>
</evidence>